<evidence type="ECO:0000313" key="2">
    <source>
        <dbReference type="Proteomes" id="UP001159042"/>
    </source>
</evidence>
<accession>A0AAV8VMX8</accession>
<dbReference type="AlphaFoldDB" id="A0AAV8VMX8"/>
<dbReference type="Proteomes" id="UP001159042">
    <property type="component" value="Unassembled WGS sequence"/>
</dbReference>
<evidence type="ECO:0008006" key="3">
    <source>
        <dbReference type="Google" id="ProtNLM"/>
    </source>
</evidence>
<organism evidence="1 2">
    <name type="scientific">Exocentrus adspersus</name>
    <dbReference type="NCBI Taxonomy" id="1586481"/>
    <lineage>
        <taxon>Eukaryota</taxon>
        <taxon>Metazoa</taxon>
        <taxon>Ecdysozoa</taxon>
        <taxon>Arthropoda</taxon>
        <taxon>Hexapoda</taxon>
        <taxon>Insecta</taxon>
        <taxon>Pterygota</taxon>
        <taxon>Neoptera</taxon>
        <taxon>Endopterygota</taxon>
        <taxon>Coleoptera</taxon>
        <taxon>Polyphaga</taxon>
        <taxon>Cucujiformia</taxon>
        <taxon>Chrysomeloidea</taxon>
        <taxon>Cerambycidae</taxon>
        <taxon>Lamiinae</taxon>
        <taxon>Acanthocinini</taxon>
        <taxon>Exocentrus</taxon>
    </lineage>
</organism>
<comment type="caution">
    <text evidence="1">The sequence shown here is derived from an EMBL/GenBank/DDBJ whole genome shotgun (WGS) entry which is preliminary data.</text>
</comment>
<keyword evidence="2" id="KW-1185">Reference proteome</keyword>
<gene>
    <name evidence="1" type="ORF">NQ315_008246</name>
</gene>
<protein>
    <recommendedName>
        <fullName evidence="3">Reverse transcriptase</fullName>
    </recommendedName>
</protein>
<name>A0AAV8VMX8_9CUCU</name>
<evidence type="ECO:0000313" key="1">
    <source>
        <dbReference type="EMBL" id="KAJ8915359.1"/>
    </source>
</evidence>
<dbReference type="EMBL" id="JANEYG010000054">
    <property type="protein sequence ID" value="KAJ8915359.1"/>
    <property type="molecule type" value="Genomic_DNA"/>
</dbReference>
<proteinExistence type="predicted"/>
<sequence>MKKGWGTWTIISRCKGRSQRTENKIKSGNGKGSKFLDSKLSWLVHVAKIREKIQDICSKFFTLGRRKWGNSKVVLKTIYERVVCPMVLYGGEIWGEKATDKRVQRVLRAIERPYLRAITKVYRTAPTAALGVLVGCVTLEVQARVRYEARSRWRNETRTVRPTDRPHPSLRGAEILLREEGLTVWTDATVTGNGDKAGAWLIMEGEKRVVLFGKVNEIIRALGMGIRIRVEWRSRNTGKIKIAHRECKRLAREGGIEMNVMGTGKGFVNKWGKEKEEEYWQGL</sequence>
<reference evidence="1 2" key="1">
    <citation type="journal article" date="2023" name="Insect Mol. Biol.">
        <title>Genome sequencing provides insights into the evolution of gene families encoding plant cell wall-degrading enzymes in longhorned beetles.</title>
        <authorList>
            <person name="Shin N.R."/>
            <person name="Okamura Y."/>
            <person name="Kirsch R."/>
            <person name="Pauchet Y."/>
        </authorList>
    </citation>
    <scope>NUCLEOTIDE SEQUENCE [LARGE SCALE GENOMIC DNA]</scope>
    <source>
        <strain evidence="1">EAD_L_NR</strain>
    </source>
</reference>